<dbReference type="Proteomes" id="UP001589654">
    <property type="component" value="Unassembled WGS sequence"/>
</dbReference>
<organism evidence="3 4">
    <name type="scientific">Echinicola jeungdonensis</name>
    <dbReference type="NCBI Taxonomy" id="709343"/>
    <lineage>
        <taxon>Bacteria</taxon>
        <taxon>Pseudomonadati</taxon>
        <taxon>Bacteroidota</taxon>
        <taxon>Cytophagia</taxon>
        <taxon>Cytophagales</taxon>
        <taxon>Cyclobacteriaceae</taxon>
        <taxon>Echinicola</taxon>
    </lineage>
</organism>
<evidence type="ECO:0000256" key="1">
    <source>
        <dbReference type="SAM" id="SignalP"/>
    </source>
</evidence>
<dbReference type="RefSeq" id="WP_290246237.1">
    <property type="nucleotide sequence ID" value="NZ_JAUFQT010000001.1"/>
</dbReference>
<dbReference type="Gene3D" id="3.10.450.50">
    <property type="match status" value="1"/>
</dbReference>
<dbReference type="PANTHER" id="PTHR31664:SF8">
    <property type="entry name" value="DUF4440 DOMAIN-CONTAINING PROTEIN"/>
    <property type="match status" value="1"/>
</dbReference>
<dbReference type="InterPro" id="IPR032710">
    <property type="entry name" value="NTF2-like_dom_sf"/>
</dbReference>
<dbReference type="PROSITE" id="PS51257">
    <property type="entry name" value="PROKAR_LIPOPROTEIN"/>
    <property type="match status" value="1"/>
</dbReference>
<feature type="domain" description="DUF4440" evidence="2">
    <location>
        <begin position="49"/>
        <end position="154"/>
    </location>
</feature>
<keyword evidence="4" id="KW-1185">Reference proteome</keyword>
<dbReference type="NCBIfam" id="TIGR02246">
    <property type="entry name" value="SgcJ/EcaC family oxidoreductase"/>
    <property type="match status" value="1"/>
</dbReference>
<evidence type="ECO:0000259" key="2">
    <source>
        <dbReference type="Pfam" id="PF14534"/>
    </source>
</evidence>
<sequence length="166" mass="18259">MKKLTMILTLAAIPLLFASSISSCSEKAEESVEKVVEPTFDLATAKSEIVAANKEFMEALAAMDSVGLANLYTQDAKFMMTGAPAYTGRQDIQSALSDIMNSGITGVDLRTVEVWGTEDMVVEEGEYTLFAEDSEADKGKYLVLWKKENGNWKLHRDIFNSNMPAE</sequence>
<evidence type="ECO:0000313" key="4">
    <source>
        <dbReference type="Proteomes" id="UP001589654"/>
    </source>
</evidence>
<proteinExistence type="predicted"/>
<dbReference type="InterPro" id="IPR011944">
    <property type="entry name" value="Steroid_delta5-4_isomerase"/>
</dbReference>
<dbReference type="PANTHER" id="PTHR31664">
    <property type="entry name" value="PROTEIN CBG16427"/>
    <property type="match status" value="1"/>
</dbReference>
<evidence type="ECO:0000313" key="3">
    <source>
        <dbReference type="EMBL" id="MFB9210371.1"/>
    </source>
</evidence>
<dbReference type="SUPFAM" id="SSF54427">
    <property type="entry name" value="NTF2-like"/>
    <property type="match status" value="1"/>
</dbReference>
<gene>
    <name evidence="3" type="ORF">ACFFUR_01005</name>
</gene>
<reference evidence="3 4" key="1">
    <citation type="submission" date="2024-09" db="EMBL/GenBank/DDBJ databases">
        <authorList>
            <person name="Sun Q."/>
            <person name="Mori K."/>
        </authorList>
    </citation>
    <scope>NUCLEOTIDE SEQUENCE [LARGE SCALE GENOMIC DNA]</scope>
    <source>
        <strain evidence="3 4">CECT 7682</strain>
    </source>
</reference>
<name>A0ABV5J0U5_9BACT</name>
<dbReference type="InterPro" id="IPR027843">
    <property type="entry name" value="DUF4440"/>
</dbReference>
<dbReference type="Pfam" id="PF14534">
    <property type="entry name" value="DUF4440"/>
    <property type="match status" value="1"/>
</dbReference>
<feature type="chain" id="PRO_5046044089" evidence="1">
    <location>
        <begin position="25"/>
        <end position="166"/>
    </location>
</feature>
<protein>
    <submittedName>
        <fullName evidence="3">YybH family protein</fullName>
    </submittedName>
</protein>
<comment type="caution">
    <text evidence="3">The sequence shown here is derived from an EMBL/GenBank/DDBJ whole genome shotgun (WGS) entry which is preliminary data.</text>
</comment>
<feature type="signal peptide" evidence="1">
    <location>
        <begin position="1"/>
        <end position="24"/>
    </location>
</feature>
<dbReference type="EMBL" id="JBHMEW010000007">
    <property type="protein sequence ID" value="MFB9210371.1"/>
    <property type="molecule type" value="Genomic_DNA"/>
</dbReference>
<keyword evidence="1" id="KW-0732">Signal</keyword>
<accession>A0ABV5J0U5</accession>